<dbReference type="Proteomes" id="UP000054485">
    <property type="component" value="Unassembled WGS sequence"/>
</dbReference>
<reference evidence="4" key="2">
    <citation type="submission" date="2015-01" db="EMBL/GenBank/DDBJ databases">
        <title>Evolutionary Origins and Diversification of the Mycorrhizal Mutualists.</title>
        <authorList>
            <consortium name="DOE Joint Genome Institute"/>
            <consortium name="Mycorrhizal Genomics Consortium"/>
            <person name="Kohler A."/>
            <person name="Kuo A."/>
            <person name="Nagy L.G."/>
            <person name="Floudas D."/>
            <person name="Copeland A."/>
            <person name="Barry K.W."/>
            <person name="Cichocki N."/>
            <person name="Veneault-Fourrey C."/>
            <person name="LaButti K."/>
            <person name="Lindquist E.A."/>
            <person name="Lipzen A."/>
            <person name="Lundell T."/>
            <person name="Morin E."/>
            <person name="Murat C."/>
            <person name="Riley R."/>
            <person name="Ohm R."/>
            <person name="Sun H."/>
            <person name="Tunlid A."/>
            <person name="Henrissat B."/>
            <person name="Grigoriev I.V."/>
            <person name="Hibbett D.S."/>
            <person name="Martin F."/>
        </authorList>
    </citation>
    <scope>NUCLEOTIDE SEQUENCE [LARGE SCALE GENOMIC DNA]</scope>
    <source>
        <strain evidence="4">UH-Slu-Lm8-n1</strain>
    </source>
</reference>
<dbReference type="OrthoDB" id="3038503at2759"/>
<feature type="transmembrane region" description="Helical" evidence="1">
    <location>
        <begin position="238"/>
        <end position="265"/>
    </location>
</feature>
<feature type="transmembrane region" description="Helical" evidence="1">
    <location>
        <begin position="88"/>
        <end position="107"/>
    </location>
</feature>
<dbReference type="AlphaFoldDB" id="A0A0D0B5P7"/>
<feature type="transmembrane region" description="Helical" evidence="1">
    <location>
        <begin position="191"/>
        <end position="218"/>
    </location>
</feature>
<evidence type="ECO:0000313" key="4">
    <source>
        <dbReference type="Proteomes" id="UP000054485"/>
    </source>
</evidence>
<sequence>MNSAPTLLRFLVWLIWCYAARWPFFHDQISISIIPILVIQAMNGGITSLNAVVMHPQHPPLGRTHPSNMTFVSNDPSWRPYIDSQFLYSYWIVAAGVVVVYDWVLTIGQEIDLIWRQRWSLMTMLYLVIRYIGIPYSVVNVLVNMPVVSLTDTVSNILYYAINWTNVVITAMLGVIMVARLHAMYQGSRTMLIFLVVIFLAVNIACMALTAIGLKYFVAEEGILFGIHMCGYDSEGDLWLLFVMIWILNTVWEVLALCLSVWIAVKHFRDLRRLGPSTGSTIGDCFRVLIQSHVLYFASFAGVSCLELISLSPAFLDSVFIGSVIFSGTRNVLLIVQMFVLGPRLILSVRGYHAKLVAGSDADASMNSIVFQEHVHISTSGTV</sequence>
<keyword evidence="4" id="KW-1185">Reference proteome</keyword>
<reference evidence="3 4" key="1">
    <citation type="submission" date="2014-04" db="EMBL/GenBank/DDBJ databases">
        <authorList>
            <consortium name="DOE Joint Genome Institute"/>
            <person name="Kuo A."/>
            <person name="Ruytinx J."/>
            <person name="Rineau F."/>
            <person name="Colpaert J."/>
            <person name="Kohler A."/>
            <person name="Nagy L.G."/>
            <person name="Floudas D."/>
            <person name="Copeland A."/>
            <person name="Barry K.W."/>
            <person name="Cichocki N."/>
            <person name="Veneault-Fourrey C."/>
            <person name="LaButti K."/>
            <person name="Lindquist E.A."/>
            <person name="Lipzen A."/>
            <person name="Lundell T."/>
            <person name="Morin E."/>
            <person name="Murat C."/>
            <person name="Sun H."/>
            <person name="Tunlid A."/>
            <person name="Henrissat B."/>
            <person name="Grigoriev I.V."/>
            <person name="Hibbett D.S."/>
            <person name="Martin F."/>
            <person name="Nordberg H.P."/>
            <person name="Cantor M.N."/>
            <person name="Hua S.X."/>
        </authorList>
    </citation>
    <scope>NUCLEOTIDE SEQUENCE [LARGE SCALE GENOMIC DNA]</scope>
    <source>
        <strain evidence="3 4">UH-Slu-Lm8-n1</strain>
    </source>
</reference>
<dbReference type="EMBL" id="KN835258">
    <property type="protein sequence ID" value="KIK41802.1"/>
    <property type="molecule type" value="Genomic_DNA"/>
</dbReference>
<feature type="transmembrane region" description="Helical" evidence="1">
    <location>
        <begin position="157"/>
        <end position="179"/>
    </location>
</feature>
<gene>
    <name evidence="3" type="ORF">CY34DRAFT_185804</name>
</gene>
<feature type="transmembrane region" description="Helical" evidence="1">
    <location>
        <begin position="119"/>
        <end position="137"/>
    </location>
</feature>
<evidence type="ECO:0000313" key="3">
    <source>
        <dbReference type="EMBL" id="KIK41802.1"/>
    </source>
</evidence>
<feature type="transmembrane region" description="Helical" evidence="1">
    <location>
        <begin position="6"/>
        <end position="24"/>
    </location>
</feature>
<organism evidence="3 4">
    <name type="scientific">Suillus luteus UH-Slu-Lm8-n1</name>
    <dbReference type="NCBI Taxonomy" id="930992"/>
    <lineage>
        <taxon>Eukaryota</taxon>
        <taxon>Fungi</taxon>
        <taxon>Dikarya</taxon>
        <taxon>Basidiomycota</taxon>
        <taxon>Agaricomycotina</taxon>
        <taxon>Agaricomycetes</taxon>
        <taxon>Agaricomycetidae</taxon>
        <taxon>Boletales</taxon>
        <taxon>Suillineae</taxon>
        <taxon>Suillaceae</taxon>
        <taxon>Suillus</taxon>
    </lineage>
</organism>
<dbReference type="HOGENOM" id="CLU_057751_0_0_1"/>
<evidence type="ECO:0000259" key="2">
    <source>
        <dbReference type="Pfam" id="PF20151"/>
    </source>
</evidence>
<feature type="domain" description="DUF6533" evidence="2">
    <location>
        <begin position="90"/>
        <end position="134"/>
    </location>
</feature>
<keyword evidence="1" id="KW-0812">Transmembrane</keyword>
<keyword evidence="1" id="KW-1133">Transmembrane helix</keyword>
<feature type="transmembrane region" description="Helical" evidence="1">
    <location>
        <begin position="320"/>
        <end position="341"/>
    </location>
</feature>
<evidence type="ECO:0000256" key="1">
    <source>
        <dbReference type="SAM" id="Phobius"/>
    </source>
</evidence>
<dbReference type="InParanoid" id="A0A0D0B5P7"/>
<name>A0A0D0B5P7_9AGAM</name>
<keyword evidence="1" id="KW-0472">Membrane</keyword>
<dbReference type="InterPro" id="IPR045340">
    <property type="entry name" value="DUF6533"/>
</dbReference>
<proteinExistence type="predicted"/>
<feature type="transmembrane region" description="Helical" evidence="1">
    <location>
        <begin position="294"/>
        <end position="314"/>
    </location>
</feature>
<accession>A0A0D0B5P7</accession>
<protein>
    <recommendedName>
        <fullName evidence="2">DUF6533 domain-containing protein</fullName>
    </recommendedName>
</protein>
<dbReference type="Pfam" id="PF20151">
    <property type="entry name" value="DUF6533"/>
    <property type="match status" value="1"/>
</dbReference>